<dbReference type="EMBL" id="LIUT01000001">
    <property type="protein sequence ID" value="KOR89213.1"/>
    <property type="molecule type" value="Genomic_DNA"/>
</dbReference>
<dbReference type="InterPro" id="IPR058588">
    <property type="entry name" value="E2-CBASS"/>
</dbReference>
<protein>
    <recommendedName>
        <fullName evidence="1">Type II CBASS E2 protein domain-containing protein</fullName>
    </recommendedName>
</protein>
<dbReference type="Pfam" id="PF26395">
    <property type="entry name" value="E2-CBASS"/>
    <property type="match status" value="1"/>
</dbReference>
<proteinExistence type="predicted"/>
<dbReference type="AlphaFoldDB" id="A0A0M1P403"/>
<dbReference type="RefSeq" id="WP_053493507.1">
    <property type="nucleotide sequence ID" value="NZ_LIUT01000001.1"/>
</dbReference>
<dbReference type="Proteomes" id="UP000036932">
    <property type="component" value="Unassembled WGS sequence"/>
</dbReference>
<evidence type="ECO:0000313" key="2">
    <source>
        <dbReference type="EMBL" id="KOR89213.1"/>
    </source>
</evidence>
<feature type="domain" description="Type II CBASS E2 protein" evidence="1">
    <location>
        <begin position="23"/>
        <end position="137"/>
    </location>
</feature>
<gene>
    <name evidence="2" type="ORF">AM231_08620</name>
</gene>
<organism evidence="2 3">
    <name type="scientific">Paenibacillus solani</name>
    <dbReference type="NCBI Taxonomy" id="1705565"/>
    <lineage>
        <taxon>Bacteria</taxon>
        <taxon>Bacillati</taxon>
        <taxon>Bacillota</taxon>
        <taxon>Bacilli</taxon>
        <taxon>Bacillales</taxon>
        <taxon>Paenibacillaceae</taxon>
        <taxon>Paenibacillus</taxon>
    </lineage>
</organism>
<dbReference type="OrthoDB" id="4736406at2"/>
<sequence length="156" mass="18872">MRLKKKREDKPIVRKHYINIACQDMLMKQYFPQFKFYTRATQSYWLGEITSNRDVIYKVKIVYHSSRPQVFILDPPLLKKSPHVYEDDSLCLYYPSDHSFDKEKMIAKTILPWVCEWVYYYEVWQEEGVWWGPEAPHRLDSNKGKRIAKKYARGVL</sequence>
<accession>A0A0M1P403</accession>
<evidence type="ECO:0000259" key="1">
    <source>
        <dbReference type="Pfam" id="PF26395"/>
    </source>
</evidence>
<dbReference type="PATRIC" id="fig|1705565.3.peg.3673"/>
<reference evidence="3" key="1">
    <citation type="submission" date="2015-08" db="EMBL/GenBank/DDBJ databases">
        <title>Genome sequencing project for genomic taxonomy and phylogenomics of Bacillus-like bacteria.</title>
        <authorList>
            <person name="Liu B."/>
            <person name="Wang J."/>
            <person name="Zhu Y."/>
            <person name="Liu G."/>
            <person name="Chen Q."/>
            <person name="Chen Z."/>
            <person name="Lan J."/>
            <person name="Che J."/>
            <person name="Ge C."/>
            <person name="Shi H."/>
            <person name="Pan Z."/>
            <person name="Liu X."/>
        </authorList>
    </citation>
    <scope>NUCLEOTIDE SEQUENCE [LARGE SCALE GENOMIC DNA]</scope>
    <source>
        <strain evidence="3">FJAT-22460</strain>
    </source>
</reference>
<comment type="caution">
    <text evidence="2">The sequence shown here is derived from an EMBL/GenBank/DDBJ whole genome shotgun (WGS) entry which is preliminary data.</text>
</comment>
<keyword evidence="3" id="KW-1185">Reference proteome</keyword>
<evidence type="ECO:0000313" key="3">
    <source>
        <dbReference type="Proteomes" id="UP000036932"/>
    </source>
</evidence>
<name>A0A0M1P403_9BACL</name>